<keyword evidence="1" id="KW-0472">Membrane</keyword>
<dbReference type="AlphaFoldDB" id="A0A2J5HIV4"/>
<protein>
    <submittedName>
        <fullName evidence="2">Uncharacterized protein</fullName>
    </submittedName>
</protein>
<feature type="transmembrane region" description="Helical" evidence="1">
    <location>
        <begin position="20"/>
        <end position="42"/>
    </location>
</feature>
<organism evidence="2 3">
    <name type="scientific">Aspergillus taichungensis</name>
    <dbReference type="NCBI Taxonomy" id="482145"/>
    <lineage>
        <taxon>Eukaryota</taxon>
        <taxon>Fungi</taxon>
        <taxon>Dikarya</taxon>
        <taxon>Ascomycota</taxon>
        <taxon>Pezizomycotina</taxon>
        <taxon>Eurotiomycetes</taxon>
        <taxon>Eurotiomycetidae</taxon>
        <taxon>Eurotiales</taxon>
        <taxon>Aspergillaceae</taxon>
        <taxon>Aspergillus</taxon>
        <taxon>Aspergillus subgen. Circumdati</taxon>
    </lineage>
</organism>
<reference evidence="3" key="1">
    <citation type="submission" date="2017-12" db="EMBL/GenBank/DDBJ databases">
        <authorList>
            <consortium name="DOE Joint Genome Institute"/>
            <person name="Mondo S.J."/>
            <person name="Kjaerbolling I."/>
            <person name="Vesth T.C."/>
            <person name="Frisvad J.C."/>
            <person name="Nybo J.L."/>
            <person name="Theobald S."/>
            <person name="Kuo A."/>
            <person name="Bowyer P."/>
            <person name="Matsuda Y."/>
            <person name="Lyhne E.K."/>
            <person name="Kogle M.E."/>
            <person name="Clum A."/>
            <person name="Lipzen A."/>
            <person name="Salamov A."/>
            <person name="Ngan C.Y."/>
            <person name="Daum C."/>
            <person name="Chiniquy J."/>
            <person name="Barry K."/>
            <person name="LaButti K."/>
            <person name="Haridas S."/>
            <person name="Simmons B.A."/>
            <person name="Magnuson J.K."/>
            <person name="Mortensen U.H."/>
            <person name="Larsen T.O."/>
            <person name="Grigoriev I.V."/>
            <person name="Baker S.E."/>
            <person name="Andersen M.R."/>
            <person name="Nordberg H.P."/>
            <person name="Cantor M.N."/>
            <person name="Hua S.X."/>
        </authorList>
    </citation>
    <scope>NUCLEOTIDE SEQUENCE [LARGE SCALE GENOMIC DNA]</scope>
    <source>
        <strain evidence="3">IBT 19404</strain>
    </source>
</reference>
<evidence type="ECO:0000313" key="3">
    <source>
        <dbReference type="Proteomes" id="UP000235023"/>
    </source>
</evidence>
<keyword evidence="1" id="KW-1133">Transmembrane helix</keyword>
<keyword evidence="1" id="KW-0812">Transmembrane</keyword>
<sequence length="89" mass="10631">MIVIMMVQRGGSLIRCHHSFSSSVSVYTYHLAFISWFLFFFFYTTFSLHTHTQTILILAIYIKYSPIYKSRVKKPPTWKKTINNKIKLY</sequence>
<name>A0A2J5HIV4_9EURO</name>
<dbReference type="EMBL" id="KZ559606">
    <property type="protein sequence ID" value="PLN76957.1"/>
    <property type="molecule type" value="Genomic_DNA"/>
</dbReference>
<gene>
    <name evidence="2" type="ORF">BDW42DRAFT_177756</name>
</gene>
<proteinExistence type="predicted"/>
<evidence type="ECO:0000313" key="2">
    <source>
        <dbReference type="EMBL" id="PLN76957.1"/>
    </source>
</evidence>
<accession>A0A2J5HIV4</accession>
<dbReference type="Proteomes" id="UP000235023">
    <property type="component" value="Unassembled WGS sequence"/>
</dbReference>
<evidence type="ECO:0000256" key="1">
    <source>
        <dbReference type="SAM" id="Phobius"/>
    </source>
</evidence>
<keyword evidence="3" id="KW-1185">Reference proteome</keyword>